<dbReference type="EC" id="2.6.1.42" evidence="18"/>
<dbReference type="GO" id="GO:0008652">
    <property type="term" value="P:amino acid biosynthetic process"/>
    <property type="evidence" value="ECO:0007669"/>
    <property type="project" value="UniProtKB-KW"/>
</dbReference>
<keyword evidence="20" id="KW-1185">Reference proteome</keyword>
<comment type="catalytic activity">
    <reaction evidence="13 18">
        <text>L-valine + 2-oxoglutarate = 3-methyl-2-oxobutanoate + L-glutamate</text>
        <dbReference type="Rhea" id="RHEA:24813"/>
        <dbReference type="ChEBI" id="CHEBI:11851"/>
        <dbReference type="ChEBI" id="CHEBI:16810"/>
        <dbReference type="ChEBI" id="CHEBI:29985"/>
        <dbReference type="ChEBI" id="CHEBI:57762"/>
        <dbReference type="EC" id="2.6.1.42"/>
    </reaction>
</comment>
<comment type="subunit">
    <text evidence="7">Homodimer.</text>
</comment>
<dbReference type="GO" id="GO:0004084">
    <property type="term" value="F:branched-chain-amino-acid transaminase activity"/>
    <property type="evidence" value="ECO:0007669"/>
    <property type="project" value="UniProtKB-EC"/>
</dbReference>
<evidence type="ECO:0000256" key="2">
    <source>
        <dbReference type="ARBA" id="ARBA00003109"/>
    </source>
</evidence>
<dbReference type="RefSeq" id="WP_021296996.1">
    <property type="nucleotide sequence ID" value="NZ_AURB01000141.1"/>
</dbReference>
<dbReference type="Proteomes" id="UP000829401">
    <property type="component" value="Chromosome"/>
</dbReference>
<dbReference type="InterPro" id="IPR001544">
    <property type="entry name" value="Aminotrans_IV"/>
</dbReference>
<organism evidence="19 20">
    <name type="scientific">Alicyclobacillus acidoterrestris (strain ATCC 49025 / DSM 3922 / CIP 106132 / NCIMB 13137 / GD3B)</name>
    <dbReference type="NCBI Taxonomy" id="1356854"/>
    <lineage>
        <taxon>Bacteria</taxon>
        <taxon>Bacillati</taxon>
        <taxon>Bacillota</taxon>
        <taxon>Bacilli</taxon>
        <taxon>Bacillales</taxon>
        <taxon>Alicyclobacillaceae</taxon>
        <taxon>Alicyclobacillus</taxon>
    </lineage>
</organism>
<evidence type="ECO:0000256" key="4">
    <source>
        <dbReference type="ARBA" id="ARBA00004931"/>
    </source>
</evidence>
<dbReference type="CDD" id="cd01558">
    <property type="entry name" value="D-AAT_like"/>
    <property type="match status" value="1"/>
</dbReference>
<comment type="catalytic activity">
    <reaction evidence="14 18">
        <text>L-isoleucine + 2-oxoglutarate = (S)-3-methyl-2-oxopentanoate + L-glutamate</text>
        <dbReference type="Rhea" id="RHEA:24801"/>
        <dbReference type="ChEBI" id="CHEBI:16810"/>
        <dbReference type="ChEBI" id="CHEBI:29985"/>
        <dbReference type="ChEBI" id="CHEBI:35146"/>
        <dbReference type="ChEBI" id="CHEBI:58045"/>
        <dbReference type="EC" id="2.6.1.42"/>
    </reaction>
</comment>
<dbReference type="PANTHER" id="PTHR42743:SF11">
    <property type="entry name" value="AMINODEOXYCHORISMATE LYASE"/>
    <property type="match status" value="1"/>
</dbReference>
<dbReference type="GO" id="GO:0005829">
    <property type="term" value="C:cytosol"/>
    <property type="evidence" value="ECO:0007669"/>
    <property type="project" value="TreeGrafter"/>
</dbReference>
<comment type="pathway">
    <text evidence="3 18">Amino-acid biosynthesis; L-isoleucine biosynthesis; L-isoleucine from 2-oxobutanoate: step 4/4.</text>
</comment>
<dbReference type="FunFam" id="3.30.470.10:FF:000006">
    <property type="entry name" value="Branched-chain-amino-acid aminotransferase"/>
    <property type="match status" value="1"/>
</dbReference>
<dbReference type="AlphaFoldDB" id="T0BM59"/>
<comment type="catalytic activity">
    <reaction evidence="15 18">
        <text>L-leucine + 2-oxoglutarate = 4-methyl-2-oxopentanoate + L-glutamate</text>
        <dbReference type="Rhea" id="RHEA:18321"/>
        <dbReference type="ChEBI" id="CHEBI:16810"/>
        <dbReference type="ChEBI" id="CHEBI:17865"/>
        <dbReference type="ChEBI" id="CHEBI:29985"/>
        <dbReference type="ChEBI" id="CHEBI:57427"/>
        <dbReference type="EC" id="2.6.1.42"/>
    </reaction>
</comment>
<evidence type="ECO:0000256" key="10">
    <source>
        <dbReference type="ARBA" id="ARBA00022679"/>
    </source>
</evidence>
<dbReference type="Pfam" id="PF01063">
    <property type="entry name" value="Aminotran_4"/>
    <property type="match status" value="1"/>
</dbReference>
<evidence type="ECO:0000256" key="6">
    <source>
        <dbReference type="ARBA" id="ARBA00009320"/>
    </source>
</evidence>
<evidence type="ECO:0000256" key="7">
    <source>
        <dbReference type="ARBA" id="ARBA00011738"/>
    </source>
</evidence>
<evidence type="ECO:0000256" key="5">
    <source>
        <dbReference type="ARBA" id="ARBA00005072"/>
    </source>
</evidence>
<evidence type="ECO:0000256" key="1">
    <source>
        <dbReference type="ARBA" id="ARBA00001933"/>
    </source>
</evidence>
<gene>
    <name evidence="18 19" type="primary">ilvE</name>
    <name evidence="19" type="ORF">K1I37_17075</name>
</gene>
<evidence type="ECO:0000256" key="16">
    <source>
        <dbReference type="RuleBase" id="RU004106"/>
    </source>
</evidence>
<dbReference type="InterPro" id="IPR043132">
    <property type="entry name" value="BCAT-like_C"/>
</dbReference>
<dbReference type="NCBIfam" id="NF006185">
    <property type="entry name" value="PRK08320.1"/>
    <property type="match status" value="1"/>
</dbReference>
<dbReference type="FunFam" id="3.20.10.10:FF:000002">
    <property type="entry name" value="D-alanine aminotransferase"/>
    <property type="match status" value="1"/>
</dbReference>
<name>T0BM59_ALIAG</name>
<comment type="function">
    <text evidence="2 18">Acts on leucine, isoleucine and valine.</text>
</comment>
<dbReference type="EMBL" id="CP080467">
    <property type="protein sequence ID" value="UNO48362.1"/>
    <property type="molecule type" value="Genomic_DNA"/>
</dbReference>
<dbReference type="GO" id="GO:0009082">
    <property type="term" value="P:branched-chain amino acid biosynthetic process"/>
    <property type="evidence" value="ECO:0007669"/>
    <property type="project" value="UniProtKB-KW"/>
</dbReference>
<keyword evidence="10 18" id="KW-0808">Transferase</keyword>
<dbReference type="PROSITE" id="PS00770">
    <property type="entry name" value="AA_TRANSFER_CLASS_4"/>
    <property type="match status" value="1"/>
</dbReference>
<evidence type="ECO:0000256" key="17">
    <source>
        <dbReference type="RuleBase" id="RU004516"/>
    </source>
</evidence>
<reference evidence="20" key="1">
    <citation type="journal article" date="2022" name="G3 (Bethesda)">
        <title>Unveiling the complete genome sequence of Alicyclobacillus acidoterrestris DSM 3922T, a taint-producing strain.</title>
        <authorList>
            <person name="Leonardo I.C."/>
            <person name="Barreto Crespo M.T."/>
            <person name="Gaspar F.B."/>
        </authorList>
    </citation>
    <scope>NUCLEOTIDE SEQUENCE [LARGE SCALE GENOMIC DNA]</scope>
    <source>
        <strain evidence="20">DSM 3922</strain>
    </source>
</reference>
<keyword evidence="9 18" id="KW-0028">Amino-acid biosynthesis</keyword>
<dbReference type="InterPro" id="IPR043131">
    <property type="entry name" value="BCAT-like_N"/>
</dbReference>
<evidence type="ECO:0000256" key="15">
    <source>
        <dbReference type="ARBA" id="ARBA00049229"/>
    </source>
</evidence>
<evidence type="ECO:0000256" key="11">
    <source>
        <dbReference type="ARBA" id="ARBA00022898"/>
    </source>
</evidence>
<comment type="pathway">
    <text evidence="4 18">Amino-acid biosynthesis; L-valine biosynthesis; L-valine from pyruvate: step 4/4.</text>
</comment>
<dbReference type="InterPro" id="IPR036038">
    <property type="entry name" value="Aminotransferase-like"/>
</dbReference>
<evidence type="ECO:0000256" key="9">
    <source>
        <dbReference type="ARBA" id="ARBA00022605"/>
    </source>
</evidence>
<protein>
    <recommendedName>
        <fullName evidence="18">Branched-chain-amino-acid aminotransferase</fullName>
        <shortName evidence="18">BCAT</shortName>
        <ecNumber evidence="18">2.6.1.42</ecNumber>
    </recommendedName>
</protein>
<dbReference type="Gene3D" id="3.30.470.10">
    <property type="match status" value="1"/>
</dbReference>
<evidence type="ECO:0000256" key="18">
    <source>
        <dbReference type="RuleBase" id="RU364094"/>
    </source>
</evidence>
<dbReference type="KEGG" id="aaco:K1I37_17075"/>
<dbReference type="InterPro" id="IPR050571">
    <property type="entry name" value="Class-IV_PLP-Dep_Aminotrnsfr"/>
</dbReference>
<dbReference type="eggNOG" id="COG0115">
    <property type="taxonomic scope" value="Bacteria"/>
</dbReference>
<proteinExistence type="inferred from homology"/>
<evidence type="ECO:0000256" key="14">
    <source>
        <dbReference type="ARBA" id="ARBA00048798"/>
    </source>
</evidence>
<accession>A0A9E6ZFW1</accession>
<evidence type="ECO:0000256" key="8">
    <source>
        <dbReference type="ARBA" id="ARBA00022576"/>
    </source>
</evidence>
<dbReference type="InterPro" id="IPR005785">
    <property type="entry name" value="B_amino_transI"/>
</dbReference>
<dbReference type="InterPro" id="IPR018300">
    <property type="entry name" value="Aminotrans_IV_CS"/>
</dbReference>
<comment type="pathway">
    <text evidence="5 18">Amino-acid biosynthesis; L-leucine biosynthesis; L-leucine from 3-methyl-2-oxobutanoate: step 4/4.</text>
</comment>
<dbReference type="Gene3D" id="3.20.10.10">
    <property type="entry name" value="D-amino Acid Aminotransferase, subunit A, domain 2"/>
    <property type="match status" value="1"/>
</dbReference>
<comment type="similarity">
    <text evidence="6 16">Belongs to the class-IV pyridoxal-phosphate-dependent aminotransferase family.</text>
</comment>
<keyword evidence="11 17" id="KW-0663">Pyridoxal phosphate</keyword>
<accession>T0BM59</accession>
<dbReference type="SUPFAM" id="SSF56752">
    <property type="entry name" value="D-aminoacid aminotransferase-like PLP-dependent enzymes"/>
    <property type="match status" value="1"/>
</dbReference>
<evidence type="ECO:0000256" key="13">
    <source>
        <dbReference type="ARBA" id="ARBA00048212"/>
    </source>
</evidence>
<dbReference type="PANTHER" id="PTHR42743">
    <property type="entry name" value="AMINO-ACID AMINOTRANSFERASE"/>
    <property type="match status" value="1"/>
</dbReference>
<dbReference type="NCBIfam" id="TIGR01122">
    <property type="entry name" value="ilvE_I"/>
    <property type="match status" value="1"/>
</dbReference>
<keyword evidence="12 18" id="KW-0100">Branched-chain amino acid biosynthesis</keyword>
<comment type="cofactor">
    <cofactor evidence="1 17">
        <name>pyridoxal 5'-phosphate</name>
        <dbReference type="ChEBI" id="CHEBI:597326"/>
    </cofactor>
</comment>
<dbReference type="NCBIfam" id="NF005146">
    <property type="entry name" value="PRK06606.1"/>
    <property type="match status" value="1"/>
</dbReference>
<dbReference type="STRING" id="1356854.N007_09700"/>
<evidence type="ECO:0000256" key="12">
    <source>
        <dbReference type="ARBA" id="ARBA00023304"/>
    </source>
</evidence>
<sequence length="298" mass="32956">MSSQIFLNGEFVERDDAKLSVFDHGLLYGDGIFEGIRVYDGNVFKLAEHIRRLYDSAKSILLDIPYTQDEMCELVCETVRRNALTGAYIRLVVTRGPGDLGISPYICKGAQVFIIAEQLSMFPQKLYEEGITAVTAATRRNRTDALNPKIKSLNYLNNVLIKIEAQAAGANEAIVLNTEGYVVEGSGENIFIVRDNVLYTPPAYLGALEGITRATIIELAHELGYVVKEEPFTRHDVYVADEVFLTGTAAELVPVVEVDKRVVADGHPGPVTKALHQAFQQCTRHVGMKVYSKEEAIS</sequence>
<evidence type="ECO:0000313" key="20">
    <source>
        <dbReference type="Proteomes" id="UP000829401"/>
    </source>
</evidence>
<keyword evidence="8 18" id="KW-0032">Aminotransferase</keyword>
<evidence type="ECO:0000313" key="19">
    <source>
        <dbReference type="EMBL" id="UNO48362.1"/>
    </source>
</evidence>
<dbReference type="OrthoDB" id="9805628at2"/>
<evidence type="ECO:0000256" key="3">
    <source>
        <dbReference type="ARBA" id="ARBA00004824"/>
    </source>
</evidence>